<accession>A0A7C8M648</accession>
<keyword evidence="5" id="KW-0539">Nucleus</keyword>
<feature type="region of interest" description="Disordered" evidence="6">
    <location>
        <begin position="186"/>
        <end position="205"/>
    </location>
</feature>
<name>A0A7C8M648_9PLEO</name>
<keyword evidence="3" id="KW-0235">DNA replication</keyword>
<dbReference type="InterPro" id="IPR008721">
    <property type="entry name" value="ORC6_cyclin_first"/>
</dbReference>
<evidence type="ECO:0000256" key="1">
    <source>
        <dbReference type="ARBA" id="ARBA00004123"/>
    </source>
</evidence>
<evidence type="ECO:0000256" key="3">
    <source>
        <dbReference type="ARBA" id="ARBA00022705"/>
    </source>
</evidence>
<gene>
    <name evidence="8" type="ORF">BDV95DRAFT_82292</name>
</gene>
<dbReference type="GO" id="GO:0005664">
    <property type="term" value="C:nuclear origin of replication recognition complex"/>
    <property type="evidence" value="ECO:0007669"/>
    <property type="project" value="InterPro"/>
</dbReference>
<dbReference type="AlphaFoldDB" id="A0A7C8M648"/>
<feature type="domain" description="ORC6 first cyclin-like" evidence="7">
    <location>
        <begin position="10"/>
        <end position="95"/>
    </location>
</feature>
<evidence type="ECO:0000256" key="4">
    <source>
        <dbReference type="ARBA" id="ARBA00023125"/>
    </source>
</evidence>
<evidence type="ECO:0000313" key="9">
    <source>
        <dbReference type="Proteomes" id="UP000481861"/>
    </source>
</evidence>
<organism evidence="8 9">
    <name type="scientific">Massariosphaeria phaeospora</name>
    <dbReference type="NCBI Taxonomy" id="100035"/>
    <lineage>
        <taxon>Eukaryota</taxon>
        <taxon>Fungi</taxon>
        <taxon>Dikarya</taxon>
        <taxon>Ascomycota</taxon>
        <taxon>Pezizomycotina</taxon>
        <taxon>Dothideomycetes</taxon>
        <taxon>Pleosporomycetidae</taxon>
        <taxon>Pleosporales</taxon>
        <taxon>Pleosporales incertae sedis</taxon>
        <taxon>Massariosphaeria</taxon>
    </lineage>
</organism>
<reference evidence="8 9" key="1">
    <citation type="submission" date="2020-01" db="EMBL/GenBank/DDBJ databases">
        <authorList>
            <consortium name="DOE Joint Genome Institute"/>
            <person name="Haridas S."/>
            <person name="Albert R."/>
            <person name="Binder M."/>
            <person name="Bloem J."/>
            <person name="Labutti K."/>
            <person name="Salamov A."/>
            <person name="Andreopoulos B."/>
            <person name="Baker S.E."/>
            <person name="Barry K."/>
            <person name="Bills G."/>
            <person name="Bluhm B.H."/>
            <person name="Cannon C."/>
            <person name="Castanera R."/>
            <person name="Culley D.E."/>
            <person name="Daum C."/>
            <person name="Ezra D."/>
            <person name="Gonzalez J.B."/>
            <person name="Henrissat B."/>
            <person name="Kuo A."/>
            <person name="Liang C."/>
            <person name="Lipzen A."/>
            <person name="Lutzoni F."/>
            <person name="Magnuson J."/>
            <person name="Mondo S."/>
            <person name="Nolan M."/>
            <person name="Ohm R."/>
            <person name="Pangilinan J."/>
            <person name="Park H.-J.H."/>
            <person name="Ramirez L."/>
            <person name="Alfaro M."/>
            <person name="Sun H."/>
            <person name="Tritt A."/>
            <person name="Yoshinaga Y."/>
            <person name="Zwiers L.-H.L."/>
            <person name="Turgeon B.G."/>
            <person name="Goodwin S.B."/>
            <person name="Spatafora J.W."/>
            <person name="Crous P.W."/>
            <person name="Grigoriev I.V."/>
        </authorList>
    </citation>
    <scope>NUCLEOTIDE SEQUENCE [LARGE SCALE GENOMIC DNA]</scope>
    <source>
        <strain evidence="8 9">CBS 611.86</strain>
    </source>
</reference>
<evidence type="ECO:0000256" key="6">
    <source>
        <dbReference type="SAM" id="MobiDB-lite"/>
    </source>
</evidence>
<feature type="region of interest" description="Disordered" evidence="6">
    <location>
        <begin position="94"/>
        <end position="145"/>
    </location>
</feature>
<evidence type="ECO:0000256" key="5">
    <source>
        <dbReference type="ARBA" id="ARBA00023242"/>
    </source>
</evidence>
<feature type="compositionally biased region" description="Basic and acidic residues" evidence="6">
    <location>
        <begin position="98"/>
        <end position="107"/>
    </location>
</feature>
<dbReference type="GO" id="GO:0003677">
    <property type="term" value="F:DNA binding"/>
    <property type="evidence" value="ECO:0007669"/>
    <property type="project" value="UniProtKB-KW"/>
</dbReference>
<dbReference type="EMBL" id="JAADJZ010000015">
    <property type="protein sequence ID" value="KAF2869619.1"/>
    <property type="molecule type" value="Genomic_DNA"/>
</dbReference>
<evidence type="ECO:0000259" key="7">
    <source>
        <dbReference type="Pfam" id="PF05460"/>
    </source>
</evidence>
<keyword evidence="9" id="KW-1185">Reference proteome</keyword>
<comment type="subcellular location">
    <subcellularLocation>
        <location evidence="1">Nucleus</location>
    </subcellularLocation>
</comment>
<keyword evidence="4" id="KW-0238">DNA-binding</keyword>
<sequence length="360" mass="39987">MSKATVEQALTGLLPTINGPLPDELIEFAVSLLTRSRSVTYGLKPDEEIARPYACAQLACERLKKRLNLPTISSRPPCRPRAYKKLYNYLESALPESTKPREPETPRKASRKALASTQATPKTPLSAKRTPRNTRNTQDAGSVPPEWTMATIRTLVRALSNPSAAPHVYTGVECVLPLLARMSAAAPETPSKRPRRTAVASQPSTNELSDTRILSLIAVLVFYVLSRMTDEEITPEQYIDWSEKATSILLETEAAKGATEEEILEEFEQLMPMAQEEGWLQMEWFLNVMPLDASDDMEGVEVAVGTGAALKKTFKDGGSDYIGLATMMQDANDYSGEQQRRDYKRWKTDIMARVSEIEAS</sequence>
<comment type="similarity">
    <text evidence="2">Belongs to the ORC6 family.</text>
</comment>
<dbReference type="OrthoDB" id="5367324at2759"/>
<dbReference type="GO" id="GO:0006260">
    <property type="term" value="P:DNA replication"/>
    <property type="evidence" value="ECO:0007669"/>
    <property type="project" value="UniProtKB-KW"/>
</dbReference>
<protein>
    <submittedName>
        <fullName evidence="8">Origin recognition complex, subunit 6</fullName>
    </submittedName>
</protein>
<evidence type="ECO:0000256" key="2">
    <source>
        <dbReference type="ARBA" id="ARBA00010840"/>
    </source>
</evidence>
<comment type="caution">
    <text evidence="8">The sequence shown here is derived from an EMBL/GenBank/DDBJ whole genome shotgun (WGS) entry which is preliminary data.</text>
</comment>
<evidence type="ECO:0000313" key="8">
    <source>
        <dbReference type="EMBL" id="KAF2869619.1"/>
    </source>
</evidence>
<dbReference type="Proteomes" id="UP000481861">
    <property type="component" value="Unassembled WGS sequence"/>
</dbReference>
<dbReference type="Pfam" id="PF05460">
    <property type="entry name" value="ORC6"/>
    <property type="match status" value="1"/>
</dbReference>
<proteinExistence type="inferred from homology"/>